<dbReference type="AlphaFoldDB" id="N0E4U4"/>
<dbReference type="Gene3D" id="1.10.10.10">
    <property type="entry name" value="Winged helix-like DNA-binding domain superfamily/Winged helix DNA-binding domain"/>
    <property type="match status" value="1"/>
</dbReference>
<protein>
    <recommendedName>
        <fullName evidence="1">HTH marR-type domain-containing protein</fullName>
    </recommendedName>
</protein>
<dbReference type="GO" id="GO:0003700">
    <property type="term" value="F:DNA-binding transcription factor activity"/>
    <property type="evidence" value="ECO:0007669"/>
    <property type="project" value="InterPro"/>
</dbReference>
<sequence>MPTTPPTVRDKAPIASRLRVACMRISRRVRFESESQVLPHHFSVLLRLEEGPKTPRELADIEKVSAPSMTRTVAAIVDNGWAGRAGDPDDGRQVIVTLTAAGRQVLRETRRAREGWMAKRFSDLSDDEIETLARATTILERIAAS</sequence>
<dbReference type="EMBL" id="CAIZ01000121">
    <property type="protein sequence ID" value="CCH70099.1"/>
    <property type="molecule type" value="Genomic_DNA"/>
</dbReference>
<reference evidence="2 3" key="1">
    <citation type="journal article" date="2013" name="ISME J.">
        <title>A metabolic model for members of the genus Tetrasphaera involved in enhanced biological phosphorus removal.</title>
        <authorList>
            <person name="Kristiansen R."/>
            <person name="Nguyen H.T.T."/>
            <person name="Saunders A.M."/>
            <person name="Nielsen J.L."/>
            <person name="Wimmer R."/>
            <person name="Le V.Q."/>
            <person name="McIlroy S.J."/>
            <person name="Petrovski S."/>
            <person name="Seviour R.J."/>
            <person name="Calteau A."/>
            <person name="Nielsen K.L."/>
            <person name="Nielsen P.H."/>
        </authorList>
    </citation>
    <scope>NUCLEOTIDE SEQUENCE [LARGE SCALE GENOMIC DNA]</scope>
    <source>
        <strain evidence="2 3">Lp2</strain>
    </source>
</reference>
<dbReference type="InterPro" id="IPR000835">
    <property type="entry name" value="HTH_MarR-typ"/>
</dbReference>
<proteinExistence type="predicted"/>
<dbReference type="SUPFAM" id="SSF46785">
    <property type="entry name" value="Winged helix' DNA-binding domain"/>
    <property type="match status" value="1"/>
</dbReference>
<dbReference type="RefSeq" id="WP_010849955.1">
    <property type="nucleotide sequence ID" value="NZ_HF570956.1"/>
</dbReference>
<comment type="caution">
    <text evidence="2">The sequence shown here is derived from an EMBL/GenBank/DDBJ whole genome shotgun (WGS) entry which is preliminary data.</text>
</comment>
<dbReference type="Proteomes" id="UP000013167">
    <property type="component" value="Unassembled WGS sequence"/>
</dbReference>
<dbReference type="SMART" id="SM00347">
    <property type="entry name" value="HTH_MARR"/>
    <property type="match status" value="1"/>
</dbReference>
<dbReference type="InterPro" id="IPR036388">
    <property type="entry name" value="WH-like_DNA-bd_sf"/>
</dbReference>
<dbReference type="PRINTS" id="PR00598">
    <property type="entry name" value="HTHMARR"/>
</dbReference>
<dbReference type="Pfam" id="PF12802">
    <property type="entry name" value="MarR_2"/>
    <property type="match status" value="1"/>
</dbReference>
<keyword evidence="3" id="KW-1185">Reference proteome</keyword>
<dbReference type="InterPro" id="IPR036390">
    <property type="entry name" value="WH_DNA-bd_sf"/>
</dbReference>
<evidence type="ECO:0000313" key="3">
    <source>
        <dbReference type="Proteomes" id="UP000013167"/>
    </source>
</evidence>
<evidence type="ECO:0000313" key="2">
    <source>
        <dbReference type="EMBL" id="CCH70099.1"/>
    </source>
</evidence>
<gene>
    <name evidence="2" type="ORF">BN10_510007</name>
</gene>
<dbReference type="PANTHER" id="PTHR39515:SF2">
    <property type="entry name" value="HTH-TYPE TRANSCRIPTIONAL REGULATOR RV0880"/>
    <property type="match status" value="1"/>
</dbReference>
<dbReference type="PANTHER" id="PTHR39515">
    <property type="entry name" value="CONSERVED PROTEIN"/>
    <property type="match status" value="1"/>
</dbReference>
<evidence type="ECO:0000259" key="1">
    <source>
        <dbReference type="PROSITE" id="PS50995"/>
    </source>
</evidence>
<dbReference type="eggNOG" id="COG1846">
    <property type="taxonomic scope" value="Bacteria"/>
</dbReference>
<organism evidence="2 3">
    <name type="scientific">Phycicoccus elongatus Lp2</name>
    <dbReference type="NCBI Taxonomy" id="1193181"/>
    <lineage>
        <taxon>Bacteria</taxon>
        <taxon>Bacillati</taxon>
        <taxon>Actinomycetota</taxon>
        <taxon>Actinomycetes</taxon>
        <taxon>Micrococcales</taxon>
        <taxon>Intrasporangiaceae</taxon>
        <taxon>Phycicoccus</taxon>
    </lineage>
</organism>
<name>N0E4U4_9MICO</name>
<accession>N0E4U4</accession>
<feature type="domain" description="HTH marR-type" evidence="1">
    <location>
        <begin position="11"/>
        <end position="144"/>
    </location>
</feature>
<dbReference type="STRING" id="1193181.BN10_510007"/>
<dbReference type="HOGENOM" id="CLU_083287_15_1_11"/>
<dbReference type="PROSITE" id="PS50995">
    <property type="entry name" value="HTH_MARR_2"/>
    <property type="match status" value="1"/>
</dbReference>
<dbReference type="InterPro" id="IPR052526">
    <property type="entry name" value="HTH-type_Bedaq_tolerance"/>
</dbReference>